<name>A0A9N7RRX8_STRHE</name>
<dbReference type="SUPFAM" id="SSF49503">
    <property type="entry name" value="Cupredoxins"/>
    <property type="match status" value="1"/>
</dbReference>
<dbReference type="PANTHER" id="PTHR33021">
    <property type="entry name" value="BLUE COPPER PROTEIN"/>
    <property type="match status" value="1"/>
</dbReference>
<dbReference type="FunFam" id="2.60.40.420:FF:000003">
    <property type="entry name" value="Blue copper"/>
    <property type="match status" value="1"/>
</dbReference>
<gene>
    <name evidence="5" type="ORF">SHERM_05609</name>
</gene>
<dbReference type="PROSITE" id="PS51485">
    <property type="entry name" value="PHYTOCYANIN"/>
    <property type="match status" value="1"/>
</dbReference>
<dbReference type="Proteomes" id="UP001153555">
    <property type="component" value="Unassembled WGS sequence"/>
</dbReference>
<dbReference type="Pfam" id="PF02298">
    <property type="entry name" value="Cu_bind_like"/>
    <property type="match status" value="1"/>
</dbReference>
<feature type="chain" id="PRO_5040155466" evidence="3">
    <location>
        <begin position="32"/>
        <end position="132"/>
    </location>
</feature>
<dbReference type="GO" id="GO:0009055">
    <property type="term" value="F:electron transfer activity"/>
    <property type="evidence" value="ECO:0007669"/>
    <property type="project" value="InterPro"/>
</dbReference>
<keyword evidence="2" id="KW-0325">Glycoprotein</keyword>
<evidence type="ECO:0000256" key="2">
    <source>
        <dbReference type="ARBA" id="ARBA00023180"/>
    </source>
</evidence>
<evidence type="ECO:0000313" key="6">
    <source>
        <dbReference type="Proteomes" id="UP001153555"/>
    </source>
</evidence>
<dbReference type="AlphaFoldDB" id="A0A9N7RRX8"/>
<dbReference type="InterPro" id="IPR039391">
    <property type="entry name" value="Phytocyanin-like"/>
</dbReference>
<dbReference type="GO" id="GO:0046872">
    <property type="term" value="F:metal ion binding"/>
    <property type="evidence" value="ECO:0007669"/>
    <property type="project" value="UniProtKB-KW"/>
</dbReference>
<dbReference type="OrthoDB" id="2011645at2759"/>
<reference evidence="5" key="1">
    <citation type="submission" date="2019-12" db="EMBL/GenBank/DDBJ databases">
        <authorList>
            <person name="Scholes J."/>
        </authorList>
    </citation>
    <scope>NUCLEOTIDE SEQUENCE</scope>
</reference>
<dbReference type="PANTHER" id="PTHR33021:SF339">
    <property type="entry name" value="OS07G0570600 PROTEIN"/>
    <property type="match status" value="1"/>
</dbReference>
<proteinExistence type="predicted"/>
<organism evidence="5 6">
    <name type="scientific">Striga hermonthica</name>
    <name type="common">Purple witchweed</name>
    <name type="synonym">Buchnera hermonthica</name>
    <dbReference type="NCBI Taxonomy" id="68872"/>
    <lineage>
        <taxon>Eukaryota</taxon>
        <taxon>Viridiplantae</taxon>
        <taxon>Streptophyta</taxon>
        <taxon>Embryophyta</taxon>
        <taxon>Tracheophyta</taxon>
        <taxon>Spermatophyta</taxon>
        <taxon>Magnoliopsida</taxon>
        <taxon>eudicotyledons</taxon>
        <taxon>Gunneridae</taxon>
        <taxon>Pentapetalae</taxon>
        <taxon>asterids</taxon>
        <taxon>lamiids</taxon>
        <taxon>Lamiales</taxon>
        <taxon>Orobanchaceae</taxon>
        <taxon>Buchnereae</taxon>
        <taxon>Striga</taxon>
    </lineage>
</organism>
<evidence type="ECO:0000256" key="1">
    <source>
        <dbReference type="ARBA" id="ARBA00022723"/>
    </source>
</evidence>
<dbReference type="InterPro" id="IPR008972">
    <property type="entry name" value="Cupredoxin"/>
</dbReference>
<evidence type="ECO:0000256" key="3">
    <source>
        <dbReference type="SAM" id="SignalP"/>
    </source>
</evidence>
<keyword evidence="1" id="KW-0479">Metal-binding</keyword>
<feature type="signal peptide" evidence="3">
    <location>
        <begin position="1"/>
        <end position="31"/>
    </location>
</feature>
<protein>
    <submittedName>
        <fullName evidence="5">Uclacyanin 1</fullName>
    </submittedName>
</protein>
<accession>A0A9N7RRX8</accession>
<comment type="caution">
    <text evidence="5">The sequence shown here is derived from an EMBL/GenBank/DDBJ whole genome shotgun (WGS) entry which is preliminary data.</text>
</comment>
<dbReference type="GO" id="GO:0005886">
    <property type="term" value="C:plasma membrane"/>
    <property type="evidence" value="ECO:0007669"/>
    <property type="project" value="TreeGrafter"/>
</dbReference>
<evidence type="ECO:0000259" key="4">
    <source>
        <dbReference type="PROSITE" id="PS51485"/>
    </source>
</evidence>
<dbReference type="InterPro" id="IPR003245">
    <property type="entry name" value="Phytocyanin_dom"/>
</dbReference>
<sequence length="132" mass="14425">MAGERGTANSVAATALVMMVAVTLLVDVAQAEQYIVGGDGVTNGWDLHYDANWVKDKNFKVGDKLVFLFDLRFHDVMEVSKSDYDNCQPNPRESWNSEPTIVNLNATGTRYFICSTSGHCNSGMKIAVTTGN</sequence>
<dbReference type="Gene3D" id="2.60.40.420">
    <property type="entry name" value="Cupredoxins - blue copper proteins"/>
    <property type="match status" value="1"/>
</dbReference>
<keyword evidence="3" id="KW-0732">Signal</keyword>
<evidence type="ECO:0000313" key="5">
    <source>
        <dbReference type="EMBL" id="CAA0839038.1"/>
    </source>
</evidence>
<feature type="domain" description="Phytocyanin" evidence="4">
    <location>
        <begin position="32"/>
        <end position="132"/>
    </location>
</feature>
<keyword evidence="6" id="KW-1185">Reference proteome</keyword>
<dbReference type="EMBL" id="CACSLK010031421">
    <property type="protein sequence ID" value="CAA0839038.1"/>
    <property type="molecule type" value="Genomic_DNA"/>
</dbReference>